<organism evidence="2 3">
    <name type="scientific">Desulfofundulus luciae</name>
    <dbReference type="NCBI Taxonomy" id="74702"/>
    <lineage>
        <taxon>Bacteria</taxon>
        <taxon>Bacillati</taxon>
        <taxon>Bacillota</taxon>
        <taxon>Clostridia</taxon>
        <taxon>Eubacteriales</taxon>
        <taxon>Peptococcaceae</taxon>
        <taxon>Desulfofundulus</taxon>
    </lineage>
</organism>
<name>A0ABU0AYQ7_9FIRM</name>
<dbReference type="SMART" id="SM00028">
    <property type="entry name" value="TPR"/>
    <property type="match status" value="1"/>
</dbReference>
<dbReference type="SUPFAM" id="SSF48452">
    <property type="entry name" value="TPR-like"/>
    <property type="match status" value="1"/>
</dbReference>
<accession>A0ABU0AYQ7</accession>
<dbReference type="InterPro" id="IPR011990">
    <property type="entry name" value="TPR-like_helical_dom_sf"/>
</dbReference>
<dbReference type="Pfam" id="PF13414">
    <property type="entry name" value="TPR_11"/>
    <property type="match status" value="1"/>
</dbReference>
<dbReference type="PROSITE" id="PS50005">
    <property type="entry name" value="TPR"/>
    <property type="match status" value="1"/>
</dbReference>
<proteinExistence type="predicted"/>
<gene>
    <name evidence="2" type="ORF">J2Z49_000250</name>
</gene>
<evidence type="ECO:0000256" key="1">
    <source>
        <dbReference type="PROSITE-ProRule" id="PRU00339"/>
    </source>
</evidence>
<evidence type="ECO:0000313" key="3">
    <source>
        <dbReference type="Proteomes" id="UP001225644"/>
    </source>
</evidence>
<dbReference type="PROSITE" id="PS51257">
    <property type="entry name" value="PROKAR_LIPOPROTEIN"/>
    <property type="match status" value="1"/>
</dbReference>
<reference evidence="2 3" key="1">
    <citation type="submission" date="2023-07" db="EMBL/GenBank/DDBJ databases">
        <title>Genomic Encyclopedia of Type Strains, Phase IV (KMG-IV): sequencing the most valuable type-strain genomes for metagenomic binning, comparative biology and taxonomic classification.</title>
        <authorList>
            <person name="Goeker M."/>
        </authorList>
    </citation>
    <scope>NUCLEOTIDE SEQUENCE [LARGE SCALE GENOMIC DNA]</scope>
    <source>
        <strain evidence="2 3">DSM 12396</strain>
    </source>
</reference>
<evidence type="ECO:0000313" key="2">
    <source>
        <dbReference type="EMBL" id="MDQ0285160.1"/>
    </source>
</evidence>
<dbReference type="Proteomes" id="UP001225644">
    <property type="component" value="Unassembled WGS sequence"/>
</dbReference>
<dbReference type="Gene3D" id="1.25.40.10">
    <property type="entry name" value="Tetratricopeptide repeat domain"/>
    <property type="match status" value="1"/>
</dbReference>
<keyword evidence="1" id="KW-0802">TPR repeat</keyword>
<sequence length="98" mass="10745">MFSGRRICYLSVILILLFTFAAGCGGGAGAKVTKQLELAVKYLSENKFEEAILAYQEVIKIDPQNVQAYKGLSVTYYLLGKTDQAEQGLQDGTFTIVL</sequence>
<protein>
    <submittedName>
        <fullName evidence="2">Tfp pilus assembly protein PilF</fullName>
    </submittedName>
</protein>
<dbReference type="EMBL" id="JAUSUX010000001">
    <property type="protein sequence ID" value="MDQ0285160.1"/>
    <property type="molecule type" value="Genomic_DNA"/>
</dbReference>
<feature type="repeat" description="TPR" evidence="1">
    <location>
        <begin position="32"/>
        <end position="65"/>
    </location>
</feature>
<keyword evidence="3" id="KW-1185">Reference proteome</keyword>
<dbReference type="InterPro" id="IPR019734">
    <property type="entry name" value="TPR_rpt"/>
</dbReference>
<comment type="caution">
    <text evidence="2">The sequence shown here is derived from an EMBL/GenBank/DDBJ whole genome shotgun (WGS) entry which is preliminary data.</text>
</comment>